<accession>A0A9E6UPY0</accession>
<protein>
    <submittedName>
        <fullName evidence="1">Uncharacterized protein</fullName>
    </submittedName>
</protein>
<dbReference type="EMBL" id="CP081869">
    <property type="protein sequence ID" value="QZO01939.1"/>
    <property type="molecule type" value="Genomic_DNA"/>
</dbReference>
<dbReference type="KEGG" id="cmet:K6K41_11845"/>
<sequence length="73" mass="7874">MAYVTYGPLGHELEASCETATQAVSILTDLVQRSEKAIMVSMHETGAFALDLLRTLADHEQSDAPAQDRLAAL</sequence>
<name>A0A9E6UPY0_9HYPH</name>
<reference evidence="1" key="1">
    <citation type="submission" date="2021-08" db="EMBL/GenBank/DDBJ databases">
        <authorList>
            <person name="Zhang H."/>
            <person name="Xu M."/>
            <person name="Yu Z."/>
            <person name="Yang L."/>
            <person name="Cai Y."/>
        </authorList>
    </citation>
    <scope>NUCLEOTIDE SEQUENCE</scope>
    <source>
        <strain evidence="1">CHL1</strain>
    </source>
</reference>
<dbReference type="RefSeq" id="WP_261405302.1">
    <property type="nucleotide sequence ID" value="NZ_CP081869.1"/>
</dbReference>
<keyword evidence="2" id="KW-1185">Reference proteome</keyword>
<dbReference type="Proteomes" id="UP000825701">
    <property type="component" value="Chromosome"/>
</dbReference>
<gene>
    <name evidence="1" type="ORF">K6K41_11845</name>
</gene>
<proteinExistence type="predicted"/>
<dbReference type="AlphaFoldDB" id="A0A9E6UPY0"/>
<evidence type="ECO:0000313" key="1">
    <source>
        <dbReference type="EMBL" id="QZO01939.1"/>
    </source>
</evidence>
<organism evidence="1 2">
    <name type="scientific">Chenggangzhangella methanolivorans</name>
    <dbReference type="NCBI Taxonomy" id="1437009"/>
    <lineage>
        <taxon>Bacteria</taxon>
        <taxon>Pseudomonadati</taxon>
        <taxon>Pseudomonadota</taxon>
        <taxon>Alphaproteobacteria</taxon>
        <taxon>Hyphomicrobiales</taxon>
        <taxon>Methylopilaceae</taxon>
        <taxon>Chenggangzhangella</taxon>
    </lineage>
</organism>
<evidence type="ECO:0000313" key="2">
    <source>
        <dbReference type="Proteomes" id="UP000825701"/>
    </source>
</evidence>